<dbReference type="InterPro" id="IPR037185">
    <property type="entry name" value="EmrE-like"/>
</dbReference>
<feature type="transmembrane region" description="Helical" evidence="6">
    <location>
        <begin position="45"/>
        <end position="64"/>
    </location>
</feature>
<protein>
    <submittedName>
        <fullName evidence="8">Threonine/homoserine efflux transporter RhtA</fullName>
    </submittedName>
</protein>
<dbReference type="PANTHER" id="PTHR32322:SF2">
    <property type="entry name" value="EAMA DOMAIN-CONTAINING PROTEIN"/>
    <property type="match status" value="1"/>
</dbReference>
<evidence type="ECO:0000259" key="7">
    <source>
        <dbReference type="Pfam" id="PF00892"/>
    </source>
</evidence>
<keyword evidence="5 6" id="KW-0472">Membrane</keyword>
<feature type="transmembrane region" description="Helical" evidence="6">
    <location>
        <begin position="12"/>
        <end position="33"/>
    </location>
</feature>
<dbReference type="InterPro" id="IPR050638">
    <property type="entry name" value="AA-Vitamin_Transporters"/>
</dbReference>
<feature type="transmembrane region" description="Helical" evidence="6">
    <location>
        <begin position="280"/>
        <end position="298"/>
    </location>
</feature>
<evidence type="ECO:0000313" key="9">
    <source>
        <dbReference type="Proteomes" id="UP000185151"/>
    </source>
</evidence>
<evidence type="ECO:0000256" key="5">
    <source>
        <dbReference type="ARBA" id="ARBA00023136"/>
    </source>
</evidence>
<feature type="transmembrane region" description="Helical" evidence="6">
    <location>
        <begin position="161"/>
        <end position="180"/>
    </location>
</feature>
<keyword evidence="9" id="KW-1185">Reference proteome</keyword>
<name>A0A1N6FRQ2_9BURK</name>
<feature type="transmembrane region" description="Helical" evidence="6">
    <location>
        <begin position="76"/>
        <end position="96"/>
    </location>
</feature>
<dbReference type="Proteomes" id="UP000185151">
    <property type="component" value="Unassembled WGS sequence"/>
</dbReference>
<dbReference type="InterPro" id="IPR000620">
    <property type="entry name" value="EamA_dom"/>
</dbReference>
<gene>
    <name evidence="8" type="ORF">SAMN05444165_0354</name>
</gene>
<accession>A0A1N6FRQ2</accession>
<organism evidence="8 9">
    <name type="scientific">Paraburkholderia phenazinium</name>
    <dbReference type="NCBI Taxonomy" id="60549"/>
    <lineage>
        <taxon>Bacteria</taxon>
        <taxon>Pseudomonadati</taxon>
        <taxon>Pseudomonadota</taxon>
        <taxon>Betaproteobacteria</taxon>
        <taxon>Burkholderiales</taxon>
        <taxon>Burkholderiaceae</taxon>
        <taxon>Paraburkholderia</taxon>
    </lineage>
</organism>
<feature type="transmembrane region" description="Helical" evidence="6">
    <location>
        <begin position="192"/>
        <end position="219"/>
    </location>
</feature>
<comment type="similarity">
    <text evidence="2">Belongs to the EamA transporter family.</text>
</comment>
<evidence type="ECO:0000313" key="8">
    <source>
        <dbReference type="EMBL" id="SIN97965.1"/>
    </source>
</evidence>
<dbReference type="PANTHER" id="PTHR32322">
    <property type="entry name" value="INNER MEMBRANE TRANSPORTER"/>
    <property type="match status" value="1"/>
</dbReference>
<dbReference type="SUPFAM" id="SSF103481">
    <property type="entry name" value="Multidrug resistance efflux transporter EmrE"/>
    <property type="match status" value="2"/>
</dbReference>
<feature type="transmembrane region" description="Helical" evidence="6">
    <location>
        <begin position="256"/>
        <end position="274"/>
    </location>
</feature>
<evidence type="ECO:0000256" key="4">
    <source>
        <dbReference type="ARBA" id="ARBA00022989"/>
    </source>
</evidence>
<evidence type="ECO:0000256" key="2">
    <source>
        <dbReference type="ARBA" id="ARBA00007362"/>
    </source>
</evidence>
<feature type="domain" description="EamA" evidence="7">
    <location>
        <begin position="162"/>
        <end position="296"/>
    </location>
</feature>
<evidence type="ECO:0000256" key="3">
    <source>
        <dbReference type="ARBA" id="ARBA00022692"/>
    </source>
</evidence>
<comment type="subcellular location">
    <subcellularLocation>
        <location evidence="1">Membrane</location>
        <topology evidence="1">Multi-pass membrane protein</topology>
    </subcellularLocation>
</comment>
<proteinExistence type="inferred from homology"/>
<evidence type="ECO:0000256" key="1">
    <source>
        <dbReference type="ARBA" id="ARBA00004141"/>
    </source>
</evidence>
<sequence length="311" mass="33533">MIESPNLFSASLAMNLLLYAITVLIWGTTWIAIKWQLGVVPPPVSIAWRFALAALILFAVLRILRRPIWPPRAAWRYLVAQGLALFCCNFLCFYYAEQIVPSGLVAVIFSIAPLLNSINGRLFMGRPLQPTVIVGAMLGLIGILCLFVPQMAGHLGDRTAWLGLAIAFLGTLCFSTGSLLSSRMQSMGLHPLVTNSWAMLIGASILTVGSALAGLSFAVEPDARYLGALAYLAVFGSVVGFTAYLMLVGRMGPERAAYCTVLFPIVALAVSTVYEGYHWTALAAVGLVLVVAGNLVAFDLTRRFFARRATA</sequence>
<keyword evidence="4 6" id="KW-1133">Transmembrane helix</keyword>
<reference evidence="8 9" key="1">
    <citation type="submission" date="2016-11" db="EMBL/GenBank/DDBJ databases">
        <authorList>
            <person name="Jaros S."/>
            <person name="Januszkiewicz K."/>
            <person name="Wedrychowicz H."/>
        </authorList>
    </citation>
    <scope>NUCLEOTIDE SEQUENCE [LARGE SCALE GENOMIC DNA]</scope>
    <source>
        <strain evidence="8 9">GAS95</strain>
    </source>
</reference>
<dbReference type="EMBL" id="FSRU01000001">
    <property type="protein sequence ID" value="SIN97965.1"/>
    <property type="molecule type" value="Genomic_DNA"/>
</dbReference>
<dbReference type="GO" id="GO:0016020">
    <property type="term" value="C:membrane"/>
    <property type="evidence" value="ECO:0007669"/>
    <property type="project" value="UniProtKB-SubCell"/>
</dbReference>
<evidence type="ECO:0000256" key="6">
    <source>
        <dbReference type="SAM" id="Phobius"/>
    </source>
</evidence>
<dbReference type="AlphaFoldDB" id="A0A1N6FRQ2"/>
<feature type="transmembrane region" description="Helical" evidence="6">
    <location>
        <begin position="131"/>
        <end position="149"/>
    </location>
</feature>
<keyword evidence="3 6" id="KW-0812">Transmembrane</keyword>
<feature type="domain" description="EamA" evidence="7">
    <location>
        <begin position="16"/>
        <end position="147"/>
    </location>
</feature>
<feature type="transmembrane region" description="Helical" evidence="6">
    <location>
        <begin position="102"/>
        <end position="119"/>
    </location>
</feature>
<feature type="transmembrane region" description="Helical" evidence="6">
    <location>
        <begin position="225"/>
        <end position="249"/>
    </location>
</feature>
<dbReference type="Pfam" id="PF00892">
    <property type="entry name" value="EamA"/>
    <property type="match status" value="2"/>
</dbReference>